<sequence length="462" mass="49809">MKKLLLFLLSAAVVFSCTEESIETSTPQFTDEEKTVTVVLANIPDGFEGEDVYIFTLNSMNELHYIQGAVATEDEEVLTSSTPGGASYSLIVYIPTVSDWTTEDSFSDGWYSSISSTLEKDGKFITDTWTNSSDFDESEETLDEALANAGTIEVLTVSFASLPSDGVYGQGDIFAVTATPNDNIDAGISSVEFLLNGTSLEVINEEPYSININTIDFPVGKHVLAVIATNGNGDTAEDDVEIEITGSENTAPDVSFTATYVGNGLSGSGTIGNLEEVERQELVTLNATVSDANLESVEFIIDGSTVYSATPDDAPYSFEWDTFENSVGTVIIEVKGTDTDGATRSAFLNLTLVDPDNFIPRGTLNSPSNGANFDFASYSITFSVTVTDAEGDAIESVRLSDIDSPFGPFPEWITLASEPYEVTFDEVSGAGFFAPGDWETNAHVYDNLGRYTKTNSRRYTFN</sequence>
<dbReference type="PROSITE" id="PS51257">
    <property type="entry name" value="PROKAR_LIPOPROTEIN"/>
    <property type="match status" value="1"/>
</dbReference>
<accession>A0A975A198</accession>
<organism evidence="2 3">
    <name type="scientific">Fulvivirga lutea</name>
    <dbReference type="NCBI Taxonomy" id="2810512"/>
    <lineage>
        <taxon>Bacteria</taxon>
        <taxon>Pseudomonadati</taxon>
        <taxon>Bacteroidota</taxon>
        <taxon>Cytophagia</taxon>
        <taxon>Cytophagales</taxon>
        <taxon>Fulvivirgaceae</taxon>
        <taxon>Fulvivirga</taxon>
    </lineage>
</organism>
<evidence type="ECO:0000256" key="1">
    <source>
        <dbReference type="SAM" id="SignalP"/>
    </source>
</evidence>
<feature type="chain" id="PRO_5036810665" description="DUF4625 domain-containing protein" evidence="1">
    <location>
        <begin position="19"/>
        <end position="462"/>
    </location>
</feature>
<protein>
    <recommendedName>
        <fullName evidence="4">DUF4625 domain-containing protein</fullName>
    </recommendedName>
</protein>
<name>A0A975A198_9BACT</name>
<dbReference type="KEGG" id="fuv:JR347_00655"/>
<feature type="signal peptide" evidence="1">
    <location>
        <begin position="1"/>
        <end position="18"/>
    </location>
</feature>
<dbReference type="RefSeq" id="WP_205722140.1">
    <property type="nucleotide sequence ID" value="NZ_CP070608.1"/>
</dbReference>
<dbReference type="InterPro" id="IPR013783">
    <property type="entry name" value="Ig-like_fold"/>
</dbReference>
<keyword evidence="1" id="KW-0732">Signal</keyword>
<gene>
    <name evidence="2" type="ORF">JR347_00655</name>
</gene>
<dbReference type="Gene3D" id="2.60.40.10">
    <property type="entry name" value="Immunoglobulins"/>
    <property type="match status" value="3"/>
</dbReference>
<evidence type="ECO:0000313" key="3">
    <source>
        <dbReference type="Proteomes" id="UP000662783"/>
    </source>
</evidence>
<dbReference type="Pfam" id="PF17957">
    <property type="entry name" value="Big_7"/>
    <property type="match status" value="2"/>
</dbReference>
<evidence type="ECO:0008006" key="4">
    <source>
        <dbReference type="Google" id="ProtNLM"/>
    </source>
</evidence>
<reference evidence="2" key="1">
    <citation type="submission" date="2021-02" db="EMBL/GenBank/DDBJ databases">
        <title>Fulvivirga sp. S481 isolated from sea water.</title>
        <authorList>
            <person name="Bae S.S."/>
            <person name="Baek K."/>
        </authorList>
    </citation>
    <scope>NUCLEOTIDE SEQUENCE</scope>
    <source>
        <strain evidence="2">S481</strain>
    </source>
</reference>
<evidence type="ECO:0000313" key="2">
    <source>
        <dbReference type="EMBL" id="QSE97631.1"/>
    </source>
</evidence>
<dbReference type="AlphaFoldDB" id="A0A975A198"/>
<dbReference type="EMBL" id="CP070608">
    <property type="protein sequence ID" value="QSE97631.1"/>
    <property type="molecule type" value="Genomic_DNA"/>
</dbReference>
<dbReference type="Proteomes" id="UP000662783">
    <property type="component" value="Chromosome"/>
</dbReference>
<proteinExistence type="predicted"/>
<keyword evidence="3" id="KW-1185">Reference proteome</keyword>